<gene>
    <name evidence="9" type="primary">folK</name>
    <name evidence="9" type="ORF">GPM19_13840</name>
</gene>
<keyword evidence="3 9" id="KW-0808">Transferase</keyword>
<dbReference type="Proteomes" id="UP000437638">
    <property type="component" value="Unassembled WGS sequence"/>
</dbReference>
<dbReference type="GO" id="GO:0005524">
    <property type="term" value="F:ATP binding"/>
    <property type="evidence" value="ECO:0007669"/>
    <property type="project" value="UniProtKB-KW"/>
</dbReference>
<keyword evidence="7" id="KW-0289">Folate biosynthesis</keyword>
<organism evidence="9 10">
    <name type="scientific">Vreelandella zhuhanensis</name>
    <dbReference type="NCBI Taxonomy" id="2684210"/>
    <lineage>
        <taxon>Bacteria</taxon>
        <taxon>Pseudomonadati</taxon>
        <taxon>Pseudomonadota</taxon>
        <taxon>Gammaproteobacteria</taxon>
        <taxon>Oceanospirillales</taxon>
        <taxon>Halomonadaceae</taxon>
        <taxon>Vreelandella</taxon>
    </lineage>
</organism>
<comment type="caution">
    <text evidence="9">The sequence shown here is derived from an EMBL/GenBank/DDBJ whole genome shotgun (WGS) entry which is preliminary data.</text>
</comment>
<sequence>MRQVTVSLGSNIEPERHIRLCLDALQARFGNLAISGVFESEPVGFLDSRNFYNLVVAFYSNATPGELHAWAKHLEAQHGRRPDTPKYSPRALDIDLLTVGELCGLIDGVTLPRGEITQNAFVLQPLTELMPDARHPQSGIAYATLWKNFSMGSQRLWPVDFRWQGRWLSRYADAHLNNARLSAAR</sequence>
<evidence type="ECO:0000256" key="2">
    <source>
        <dbReference type="ARBA" id="ARBA00013253"/>
    </source>
</evidence>
<dbReference type="GO" id="GO:0046656">
    <property type="term" value="P:folic acid biosynthetic process"/>
    <property type="evidence" value="ECO:0007669"/>
    <property type="project" value="UniProtKB-KW"/>
</dbReference>
<evidence type="ECO:0000313" key="9">
    <source>
        <dbReference type="EMBL" id="MWJ29263.1"/>
    </source>
</evidence>
<dbReference type="CDD" id="cd00483">
    <property type="entry name" value="HPPK"/>
    <property type="match status" value="1"/>
</dbReference>
<dbReference type="InterPro" id="IPR000550">
    <property type="entry name" value="Hppk"/>
</dbReference>
<dbReference type="EMBL" id="WTKP01000011">
    <property type="protein sequence ID" value="MWJ29263.1"/>
    <property type="molecule type" value="Genomic_DNA"/>
</dbReference>
<dbReference type="GO" id="GO:0016301">
    <property type="term" value="F:kinase activity"/>
    <property type="evidence" value="ECO:0007669"/>
    <property type="project" value="UniProtKB-KW"/>
</dbReference>
<keyword evidence="5 9" id="KW-0418">Kinase</keyword>
<proteinExistence type="predicted"/>
<dbReference type="SUPFAM" id="SSF55083">
    <property type="entry name" value="6-hydroxymethyl-7,8-dihydropterin pyrophosphokinase, HPPK"/>
    <property type="match status" value="1"/>
</dbReference>
<dbReference type="InterPro" id="IPR035907">
    <property type="entry name" value="Hppk_sf"/>
</dbReference>
<keyword evidence="4" id="KW-0547">Nucleotide-binding</keyword>
<dbReference type="AlphaFoldDB" id="A0A7X3KRX0"/>
<evidence type="ECO:0000256" key="4">
    <source>
        <dbReference type="ARBA" id="ARBA00022741"/>
    </source>
</evidence>
<feature type="domain" description="7,8-dihydro-6-hydroxymethylpterin-pyrophosphokinase" evidence="8">
    <location>
        <begin position="6"/>
        <end position="131"/>
    </location>
</feature>
<evidence type="ECO:0000256" key="7">
    <source>
        <dbReference type="ARBA" id="ARBA00022909"/>
    </source>
</evidence>
<dbReference type="Pfam" id="PF01288">
    <property type="entry name" value="HPPK"/>
    <property type="match status" value="1"/>
</dbReference>
<evidence type="ECO:0000259" key="8">
    <source>
        <dbReference type="Pfam" id="PF01288"/>
    </source>
</evidence>
<dbReference type="Gene3D" id="3.30.70.560">
    <property type="entry name" value="7,8-Dihydro-6-hydroxymethylpterin-pyrophosphokinase HPPK"/>
    <property type="match status" value="1"/>
</dbReference>
<dbReference type="GO" id="GO:0046654">
    <property type="term" value="P:tetrahydrofolate biosynthetic process"/>
    <property type="evidence" value="ECO:0007669"/>
    <property type="project" value="UniProtKB-UniPathway"/>
</dbReference>
<evidence type="ECO:0000256" key="1">
    <source>
        <dbReference type="ARBA" id="ARBA00005051"/>
    </source>
</evidence>
<dbReference type="UniPathway" id="UPA00077">
    <property type="reaction ID" value="UER00155"/>
</dbReference>
<comment type="pathway">
    <text evidence="1">Cofactor biosynthesis; tetrahydrofolate biosynthesis; 2-amino-4-hydroxy-6-hydroxymethyl-7,8-dihydropteridine diphosphate from 7,8-dihydroneopterin triphosphate: step 4/4.</text>
</comment>
<accession>A0A7X3KRX0</accession>
<evidence type="ECO:0000256" key="3">
    <source>
        <dbReference type="ARBA" id="ARBA00022679"/>
    </source>
</evidence>
<dbReference type="RefSeq" id="WP_160419602.1">
    <property type="nucleotide sequence ID" value="NZ_WTKP01000011.1"/>
</dbReference>
<dbReference type="PANTHER" id="PTHR43071:SF2">
    <property type="entry name" value="2-AMINO-4-HYDROXY-6-HYDROXYMETHYLDIHYDROPTERIDINE PYROPHOSPHOKINASE"/>
    <property type="match status" value="1"/>
</dbReference>
<protein>
    <recommendedName>
        <fullName evidence="2">2-amino-4-hydroxy-6-hydroxymethyldihydropteridine diphosphokinase</fullName>
        <ecNumber evidence="2">2.7.6.3</ecNumber>
    </recommendedName>
</protein>
<dbReference type="NCBIfam" id="TIGR01498">
    <property type="entry name" value="folK"/>
    <property type="match status" value="1"/>
</dbReference>
<name>A0A7X3KRX0_9GAMM</name>
<dbReference type="EC" id="2.7.6.3" evidence="2"/>
<reference evidence="9 10" key="1">
    <citation type="submission" date="2019-12" db="EMBL/GenBank/DDBJ databases">
        <title>Halomonas rutogse sp. nov. isolated from two lakes on Tibetan Plateau.</title>
        <authorList>
            <person name="Gao P."/>
        </authorList>
    </citation>
    <scope>NUCLEOTIDE SEQUENCE [LARGE SCALE GENOMIC DNA]</scope>
    <source>
        <strain evidence="9 10">ZH2S</strain>
    </source>
</reference>
<keyword evidence="10" id="KW-1185">Reference proteome</keyword>
<evidence type="ECO:0000313" key="10">
    <source>
        <dbReference type="Proteomes" id="UP000437638"/>
    </source>
</evidence>
<dbReference type="PANTHER" id="PTHR43071">
    <property type="entry name" value="2-AMINO-4-HYDROXY-6-HYDROXYMETHYLDIHYDROPTERIDINE PYROPHOSPHOKINASE"/>
    <property type="match status" value="1"/>
</dbReference>
<evidence type="ECO:0000256" key="6">
    <source>
        <dbReference type="ARBA" id="ARBA00022840"/>
    </source>
</evidence>
<dbReference type="GO" id="GO:0003848">
    <property type="term" value="F:2-amino-4-hydroxy-6-hydroxymethyldihydropteridine diphosphokinase activity"/>
    <property type="evidence" value="ECO:0007669"/>
    <property type="project" value="UniProtKB-EC"/>
</dbReference>
<keyword evidence="6" id="KW-0067">ATP-binding</keyword>
<evidence type="ECO:0000256" key="5">
    <source>
        <dbReference type="ARBA" id="ARBA00022777"/>
    </source>
</evidence>